<dbReference type="InterPro" id="IPR003952">
    <property type="entry name" value="FRD_SDH_FAD_BS"/>
</dbReference>
<dbReference type="GO" id="GO:0009055">
    <property type="term" value="F:electron transfer activity"/>
    <property type="evidence" value="ECO:0007669"/>
    <property type="project" value="TreeGrafter"/>
</dbReference>
<dbReference type="GO" id="GO:0005739">
    <property type="term" value="C:mitochondrion"/>
    <property type="evidence" value="ECO:0007669"/>
    <property type="project" value="GOC"/>
</dbReference>
<dbReference type="PANTHER" id="PTHR11632:SF51">
    <property type="entry name" value="SUCCINATE DEHYDROGENASE [UBIQUINONE] FLAVOPROTEIN SUBUNIT, MITOCHONDRIAL"/>
    <property type="match status" value="1"/>
</dbReference>
<dbReference type="PROSITE" id="PS00504">
    <property type="entry name" value="FRD_SDH_FAD_BINDING"/>
    <property type="match status" value="1"/>
</dbReference>
<keyword evidence="6" id="KW-1185">Reference proteome</keyword>
<evidence type="ECO:0000313" key="5">
    <source>
        <dbReference type="EMBL" id="CDJ69818.1"/>
    </source>
</evidence>
<gene>
    <name evidence="5" type="ORF">ENH_00074450</name>
</gene>
<dbReference type="GeneID" id="25477575"/>
<dbReference type="InterPro" id="IPR036188">
    <property type="entry name" value="FAD/NAD-bd_sf"/>
</dbReference>
<dbReference type="GO" id="GO:0050660">
    <property type="term" value="F:flavin adenine dinucleotide binding"/>
    <property type="evidence" value="ECO:0007669"/>
    <property type="project" value="TreeGrafter"/>
</dbReference>
<evidence type="ECO:0000256" key="2">
    <source>
        <dbReference type="ARBA" id="ARBA00023002"/>
    </source>
</evidence>
<dbReference type="EMBL" id="HG725808">
    <property type="protein sequence ID" value="CDJ69818.1"/>
    <property type="molecule type" value="Genomic_DNA"/>
</dbReference>
<dbReference type="GO" id="GO:0006121">
    <property type="term" value="P:mitochondrial electron transport, succinate to ubiquinone"/>
    <property type="evidence" value="ECO:0007669"/>
    <property type="project" value="TreeGrafter"/>
</dbReference>
<dbReference type="PANTHER" id="PTHR11632">
    <property type="entry name" value="SUCCINATE DEHYDROGENASE 2 FLAVOPROTEIN SUBUNIT"/>
    <property type="match status" value="1"/>
</dbReference>
<evidence type="ECO:0000256" key="3">
    <source>
        <dbReference type="PIRSR" id="PIRSR630664-50"/>
    </source>
</evidence>
<dbReference type="InterPro" id="IPR003953">
    <property type="entry name" value="FAD-dep_OxRdtase_2_FAD-bd"/>
</dbReference>
<dbReference type="InterPro" id="IPR030664">
    <property type="entry name" value="SdhA/FrdA/AprA"/>
</dbReference>
<dbReference type="SUPFAM" id="SSF56425">
    <property type="entry name" value="Succinate dehydrogenase/fumarate reductase flavoprotein, catalytic domain"/>
    <property type="match status" value="1"/>
</dbReference>
<evidence type="ECO:0000256" key="1">
    <source>
        <dbReference type="ARBA" id="ARBA00022630"/>
    </source>
</evidence>
<dbReference type="SUPFAM" id="SSF51905">
    <property type="entry name" value="FAD/NAD(P)-binding domain"/>
    <property type="match status" value="2"/>
</dbReference>
<dbReference type="GO" id="GO:0008177">
    <property type="term" value="F:succinate dehydrogenase (quinone) activity"/>
    <property type="evidence" value="ECO:0007669"/>
    <property type="project" value="TreeGrafter"/>
</dbReference>
<dbReference type="Gene3D" id="3.50.50.60">
    <property type="entry name" value="FAD/NAD(P)-binding domain"/>
    <property type="match status" value="2"/>
</dbReference>
<dbReference type="AlphaFoldDB" id="U6MZZ8"/>
<evidence type="ECO:0000259" key="4">
    <source>
        <dbReference type="Pfam" id="PF00890"/>
    </source>
</evidence>
<sequence length="351" mass="37386">MMIAASFQRHLSSRLAAAAAYSSSSSSSSSSHHIACFSSAAAAAAGPTVSKIGGYEVKTHTFDAVVVGAGGAGLRAAFGEASQGLRTACISKLFPTRSHTVAAQGGINAALGNMCEDDWRWHAFDTVKGSDWLGDQDLEFVQFHPTGIFPAGCLITEGCRGEGGILRNSEGEAFMARYAPTAKDLASRDVVSRSMTIEIREGRGCGPRKDHCHLDLTHLDPETLHSRLPGITETAKIFAGVDVTKQPIPVLPTVHYNMGGIPTNWRSEVIHCVKGKGRMAEECVLEGLYAAGEAACASVHGANRLGANSLLDLVVFGKQAADVISEKVKKCAAPRRLRRRERQQRRTGDAR</sequence>
<reference evidence="5" key="2">
    <citation type="submission" date="2013-10" db="EMBL/GenBank/DDBJ databases">
        <authorList>
            <person name="Aslett M."/>
        </authorList>
    </citation>
    <scope>NUCLEOTIDE SEQUENCE [LARGE SCALE GENOMIC DNA]</scope>
    <source>
        <strain evidence="5">Houghton</strain>
    </source>
</reference>
<accession>U6MZZ8</accession>
<keyword evidence="5" id="KW-0830">Ubiquinone</keyword>
<dbReference type="OrthoDB" id="71672at2759"/>
<dbReference type="Proteomes" id="UP000030754">
    <property type="component" value="Unassembled WGS sequence"/>
</dbReference>
<feature type="active site" description="Proton acceptor" evidence="3">
    <location>
        <position position="188"/>
    </location>
</feature>
<dbReference type="RefSeq" id="XP_013438284.1">
    <property type="nucleotide sequence ID" value="XM_013582830.1"/>
</dbReference>
<dbReference type="FunFam" id="3.90.700.10:FF:000001">
    <property type="entry name" value="Mitochondrial succinate dehydrogenase flavoprotein subunit"/>
    <property type="match status" value="1"/>
</dbReference>
<reference evidence="5" key="1">
    <citation type="submission" date="2013-10" db="EMBL/GenBank/DDBJ databases">
        <title>Genomic analysis of the causative agents of coccidiosis in chickens.</title>
        <authorList>
            <person name="Reid A.J."/>
            <person name="Blake D."/>
            <person name="Billington K."/>
            <person name="Browne H."/>
            <person name="Dunn M."/>
            <person name="Hung S."/>
            <person name="Kawahara F."/>
            <person name="Miranda-Saavedra D."/>
            <person name="Mourier T."/>
            <person name="Nagra H."/>
            <person name="Otto T.D."/>
            <person name="Rawlings N."/>
            <person name="Sanchez A."/>
            <person name="Sanders M."/>
            <person name="Subramaniam C."/>
            <person name="Tay Y."/>
            <person name="Dear P."/>
            <person name="Doerig C."/>
            <person name="Gruber A."/>
            <person name="Parkinson J."/>
            <person name="Shirley M."/>
            <person name="Wan K.L."/>
            <person name="Berriman M."/>
            <person name="Tomley F."/>
            <person name="Pain A."/>
        </authorList>
    </citation>
    <scope>NUCLEOTIDE SEQUENCE [LARGE SCALE GENOMIC DNA]</scope>
    <source>
        <strain evidence="5">Houghton</strain>
    </source>
</reference>
<dbReference type="VEuPathDB" id="ToxoDB:ENH_00074450"/>
<proteinExistence type="predicted"/>
<dbReference type="Pfam" id="PF00890">
    <property type="entry name" value="FAD_binding_2"/>
    <property type="match status" value="1"/>
</dbReference>
<dbReference type="Gene3D" id="3.90.700.10">
    <property type="entry name" value="Succinate dehydrogenase/fumarate reductase flavoprotein, catalytic domain"/>
    <property type="match status" value="1"/>
</dbReference>
<keyword evidence="1" id="KW-0285">Flavoprotein</keyword>
<feature type="domain" description="FAD-dependent oxidoreductase 2 FAD-binding" evidence="4">
    <location>
        <begin position="135"/>
        <end position="310"/>
    </location>
</feature>
<evidence type="ECO:0000313" key="6">
    <source>
        <dbReference type="Proteomes" id="UP000030754"/>
    </source>
</evidence>
<keyword evidence="2" id="KW-0560">Oxidoreductase</keyword>
<dbReference type="InterPro" id="IPR027477">
    <property type="entry name" value="Succ_DH/fumarate_Rdtase_cat_sf"/>
</dbReference>
<name>U6MZZ8_9EIME</name>
<organism evidence="5 6">
    <name type="scientific">Eimeria necatrix</name>
    <dbReference type="NCBI Taxonomy" id="51315"/>
    <lineage>
        <taxon>Eukaryota</taxon>
        <taxon>Sar</taxon>
        <taxon>Alveolata</taxon>
        <taxon>Apicomplexa</taxon>
        <taxon>Conoidasida</taxon>
        <taxon>Coccidia</taxon>
        <taxon>Eucoccidiorida</taxon>
        <taxon>Eimeriorina</taxon>
        <taxon>Eimeriidae</taxon>
        <taxon>Eimeria</taxon>
    </lineage>
</organism>
<protein>
    <submittedName>
        <fullName evidence="5">Succinate dehydrogenase (Ubiquinone) flavoprotein subunit, mitochondrial, putative</fullName>
    </submittedName>
</protein>